<dbReference type="AlphaFoldDB" id="A0A835PU21"/>
<dbReference type="Proteomes" id="UP000639772">
    <property type="component" value="Chromosome 12"/>
</dbReference>
<feature type="region of interest" description="Disordered" evidence="1">
    <location>
        <begin position="1"/>
        <end position="64"/>
    </location>
</feature>
<organism evidence="2 3">
    <name type="scientific">Vanilla planifolia</name>
    <name type="common">Vanilla</name>
    <dbReference type="NCBI Taxonomy" id="51239"/>
    <lineage>
        <taxon>Eukaryota</taxon>
        <taxon>Viridiplantae</taxon>
        <taxon>Streptophyta</taxon>
        <taxon>Embryophyta</taxon>
        <taxon>Tracheophyta</taxon>
        <taxon>Spermatophyta</taxon>
        <taxon>Magnoliopsida</taxon>
        <taxon>Liliopsida</taxon>
        <taxon>Asparagales</taxon>
        <taxon>Orchidaceae</taxon>
        <taxon>Vanilloideae</taxon>
        <taxon>Vanilleae</taxon>
        <taxon>Vanilla</taxon>
    </lineage>
</organism>
<accession>A0A835PU21</accession>
<gene>
    <name evidence="2" type="ORF">HPP92_022867</name>
</gene>
<evidence type="ECO:0000313" key="2">
    <source>
        <dbReference type="EMBL" id="KAG0459739.1"/>
    </source>
</evidence>
<dbReference type="EMBL" id="JADCNM010000012">
    <property type="protein sequence ID" value="KAG0459739.1"/>
    <property type="molecule type" value="Genomic_DNA"/>
</dbReference>
<proteinExistence type="predicted"/>
<name>A0A835PU21_VANPL</name>
<evidence type="ECO:0000256" key="1">
    <source>
        <dbReference type="SAM" id="MobiDB-lite"/>
    </source>
</evidence>
<comment type="caution">
    <text evidence="2">The sequence shown here is derived from an EMBL/GenBank/DDBJ whole genome shotgun (WGS) entry which is preliminary data.</text>
</comment>
<evidence type="ECO:0000313" key="3">
    <source>
        <dbReference type="Proteomes" id="UP000639772"/>
    </source>
</evidence>
<sequence>MKETIHRTRTSLTADSNDRRLHGRGVPSRPLQALQGAPDKQGDGDTNIEHGSLGGFGSWSRVRI</sequence>
<protein>
    <submittedName>
        <fullName evidence="2">Uncharacterized protein</fullName>
    </submittedName>
</protein>
<reference evidence="2 3" key="1">
    <citation type="journal article" date="2020" name="Nat. Food">
        <title>A phased Vanilla planifolia genome enables genetic improvement of flavour and production.</title>
        <authorList>
            <person name="Hasing T."/>
            <person name="Tang H."/>
            <person name="Brym M."/>
            <person name="Khazi F."/>
            <person name="Huang T."/>
            <person name="Chambers A.H."/>
        </authorList>
    </citation>
    <scope>NUCLEOTIDE SEQUENCE [LARGE SCALE GENOMIC DNA]</scope>
    <source>
        <tissue evidence="2">Leaf</tissue>
    </source>
</reference>